<dbReference type="EMBL" id="CP013200">
    <property type="protein sequence ID" value="ALO67747.1"/>
    <property type="molecule type" value="Genomic_DNA"/>
</dbReference>
<organism evidence="1 2">
    <name type="scientific">Arthrobacter alpinus</name>
    <dbReference type="NCBI Taxonomy" id="656366"/>
    <lineage>
        <taxon>Bacteria</taxon>
        <taxon>Bacillati</taxon>
        <taxon>Actinomycetota</taxon>
        <taxon>Actinomycetes</taxon>
        <taxon>Micrococcales</taxon>
        <taxon>Micrococcaceae</taxon>
        <taxon>Arthrobacter</taxon>
    </lineage>
</organism>
<proteinExistence type="predicted"/>
<dbReference type="NCBIfam" id="TIGR04089">
    <property type="entry name" value="exp_by_SipW_III"/>
    <property type="match status" value="1"/>
</dbReference>
<protein>
    <recommendedName>
        <fullName evidence="3">Alternate signal-mediated exported protein, RER_14450 family</fullName>
    </recommendedName>
</protein>
<dbReference type="Proteomes" id="UP000059574">
    <property type="component" value="Chromosome"/>
</dbReference>
<accession>A0A0S2M1W2</accession>
<dbReference type="RefSeq" id="WP_062291197.1">
    <property type="nucleotide sequence ID" value="NZ_CP013200.1"/>
</dbReference>
<reference evidence="1 2" key="2">
    <citation type="journal article" date="2016" name="J. Biotechnol.">
        <title>Complete genome sequence of Arthrobacter alpinus ERGS4:06, a yellow pigmented bacterium tolerant to cold and radiations isolated from Sikkim Himalaya.</title>
        <authorList>
            <person name="Kumar R."/>
            <person name="Singh D."/>
            <person name="Swarnkar M.K."/>
            <person name="Singh A.K."/>
            <person name="Kumar S."/>
        </authorList>
    </citation>
    <scope>NUCLEOTIDE SEQUENCE [LARGE SCALE GENOMIC DNA]</scope>
    <source>
        <strain evidence="1 2">ERGS4:06</strain>
    </source>
</reference>
<sequence length="180" mass="17845">MNKMAKGVITTGVGIVLLVGGGGTLATWNQAQSASMGKVVAGDLNLVPASAGVWTNASGTVVNVANYKVVPGDTLSYSQPLNLTLAGDLMVAHLAVTGASAADGFGTNATVSATTLTKSDSKVVAATADLHPADSGVVTASTTFTFNKSTTGRDAASASVDLSGIGYSLVQQAPVDTNNK</sequence>
<dbReference type="InterPro" id="IPR024006">
    <property type="entry name" value="Alt_signal_exp_actinobact"/>
</dbReference>
<dbReference type="NCBIfam" id="TIGR04088">
    <property type="entry name" value="cognate_SipW"/>
    <property type="match status" value="1"/>
</dbReference>
<gene>
    <name evidence="1" type="ORF">AS189_16260</name>
</gene>
<evidence type="ECO:0000313" key="2">
    <source>
        <dbReference type="Proteomes" id="UP000059574"/>
    </source>
</evidence>
<name>A0A0S2M1W2_9MICC</name>
<dbReference type="OrthoDB" id="4466954at2"/>
<evidence type="ECO:0008006" key="3">
    <source>
        <dbReference type="Google" id="ProtNLM"/>
    </source>
</evidence>
<dbReference type="AlphaFoldDB" id="A0A0S2M1W2"/>
<reference evidence="2" key="1">
    <citation type="submission" date="2015-11" db="EMBL/GenBank/DDBJ databases">
        <authorList>
            <person name="Kumar R."/>
            <person name="Singh D."/>
            <person name="Swarnkar M.K."/>
            <person name="Singh A.K."/>
            <person name="Kumar S."/>
        </authorList>
    </citation>
    <scope>NUCLEOTIDE SEQUENCE [LARGE SCALE GENOMIC DNA]</scope>
    <source>
        <strain evidence="2">ERGS4:06</strain>
    </source>
</reference>
<dbReference type="InterPro" id="IPR023833">
    <property type="entry name" value="Signal_pept_SipW-depend-type"/>
</dbReference>
<evidence type="ECO:0000313" key="1">
    <source>
        <dbReference type="EMBL" id="ALO67747.1"/>
    </source>
</evidence>